<keyword evidence="3" id="KW-1185">Reference proteome</keyword>
<sequence length="95" mass="10733">MWFQVCLTWFKLGRKALGLLDSVAQMGRSIPRKQWIHEILETFALSQGFVPSQPAALRRHALPAVAAGGLVPLLQDLRERLQEEVVEMSTPVPLW</sequence>
<dbReference type="AlphaFoldDB" id="A0A8C0U491"/>
<name>A0A8C0U491_CYACU</name>
<organism evidence="2 3">
    <name type="scientific">Cyanistes caeruleus</name>
    <name type="common">Eurasian blue tit</name>
    <name type="synonym">Parus caeruleus</name>
    <dbReference type="NCBI Taxonomy" id="156563"/>
    <lineage>
        <taxon>Eukaryota</taxon>
        <taxon>Metazoa</taxon>
        <taxon>Chordata</taxon>
        <taxon>Craniata</taxon>
        <taxon>Vertebrata</taxon>
        <taxon>Euteleostomi</taxon>
        <taxon>Archelosauria</taxon>
        <taxon>Archosauria</taxon>
        <taxon>Dinosauria</taxon>
        <taxon>Saurischia</taxon>
        <taxon>Theropoda</taxon>
        <taxon>Coelurosauria</taxon>
        <taxon>Aves</taxon>
        <taxon>Neognathae</taxon>
        <taxon>Neoaves</taxon>
        <taxon>Telluraves</taxon>
        <taxon>Australaves</taxon>
        <taxon>Passeriformes</taxon>
        <taxon>Paridae</taxon>
        <taxon>Cyanistes</taxon>
    </lineage>
</organism>
<feature type="chain" id="PRO_5034234149" evidence="1">
    <location>
        <begin position="19"/>
        <end position="95"/>
    </location>
</feature>
<reference evidence="2" key="1">
    <citation type="submission" date="2025-08" db="UniProtKB">
        <authorList>
            <consortium name="Ensembl"/>
        </authorList>
    </citation>
    <scope>IDENTIFICATION</scope>
</reference>
<evidence type="ECO:0000256" key="1">
    <source>
        <dbReference type="SAM" id="SignalP"/>
    </source>
</evidence>
<dbReference type="Proteomes" id="UP000694410">
    <property type="component" value="Unplaced"/>
</dbReference>
<proteinExistence type="predicted"/>
<evidence type="ECO:0000313" key="3">
    <source>
        <dbReference type="Proteomes" id="UP000694410"/>
    </source>
</evidence>
<feature type="signal peptide" evidence="1">
    <location>
        <begin position="1"/>
        <end position="18"/>
    </location>
</feature>
<evidence type="ECO:0000313" key="2">
    <source>
        <dbReference type="Ensembl" id="ENSCCEP00000003049.1"/>
    </source>
</evidence>
<accession>A0A8C0U491</accession>
<reference evidence="2" key="2">
    <citation type="submission" date="2025-09" db="UniProtKB">
        <authorList>
            <consortium name="Ensembl"/>
        </authorList>
    </citation>
    <scope>IDENTIFICATION</scope>
</reference>
<protein>
    <submittedName>
        <fullName evidence="2">Uncharacterized protein</fullName>
    </submittedName>
</protein>
<dbReference type="Ensembl" id="ENSCCET00000005137.1">
    <property type="protein sequence ID" value="ENSCCEP00000003049.1"/>
    <property type="gene ID" value="ENSCCEG00000003442.1"/>
</dbReference>
<keyword evidence="1" id="KW-0732">Signal</keyword>